<keyword evidence="4" id="KW-1185">Reference proteome</keyword>
<dbReference type="AlphaFoldDB" id="A0A2W2AZ87"/>
<evidence type="ECO:0000256" key="1">
    <source>
        <dbReference type="SAM" id="SignalP"/>
    </source>
</evidence>
<proteinExistence type="predicted"/>
<name>A0A2W2AZ87_9BACT</name>
<dbReference type="OrthoDB" id="959017at2"/>
<reference evidence="3 4" key="1">
    <citation type="submission" date="2018-06" db="EMBL/GenBank/DDBJ databases">
        <title>Mucibacter soli gen. nov., sp. nov., a new member of the family Chitinophagaceae producing mucin.</title>
        <authorList>
            <person name="Kim M.-K."/>
            <person name="Park S."/>
            <person name="Kim T.-S."/>
            <person name="Joung Y."/>
            <person name="Han J.-H."/>
            <person name="Kim S.B."/>
        </authorList>
    </citation>
    <scope>NUCLEOTIDE SEQUENCE [LARGE SCALE GENOMIC DNA]</scope>
    <source>
        <strain evidence="3 4">R1-15</strain>
    </source>
</reference>
<evidence type="ECO:0000313" key="3">
    <source>
        <dbReference type="EMBL" id="PZF72988.1"/>
    </source>
</evidence>
<feature type="signal peptide" evidence="1">
    <location>
        <begin position="1"/>
        <end position="20"/>
    </location>
</feature>
<dbReference type="Proteomes" id="UP000248745">
    <property type="component" value="Unassembled WGS sequence"/>
</dbReference>
<sequence>MKKCFALLALLIVQTAHVFAQDTDGPNKQTEIQKPSRDFVMLQFTYNGWAGKPDSIKTGGFSRGFNGYVCYDFPLGKKKSNFSFAAGIGISTASIYLDNQQINFTDTGTKGDQVSFSAESKDYNKYKITTAYLTAPFELRYFANKNNRNKGFKAAIGMTVGTLVGAHTKGVYKVDGTKVADKVNTKRYIQPWSFAGTARIGWGNFSIFGTYNFTTLFKEGQGPDVTPYAVGLCVTGL</sequence>
<dbReference type="InterPro" id="IPR025665">
    <property type="entry name" value="Beta-barrel_OMP_2"/>
</dbReference>
<comment type="caution">
    <text evidence="3">The sequence shown here is derived from an EMBL/GenBank/DDBJ whole genome shotgun (WGS) entry which is preliminary data.</text>
</comment>
<evidence type="ECO:0000313" key="4">
    <source>
        <dbReference type="Proteomes" id="UP000248745"/>
    </source>
</evidence>
<protein>
    <recommendedName>
        <fullName evidence="2">Outer membrane protein beta-barrel domain-containing protein</fullName>
    </recommendedName>
</protein>
<dbReference type="EMBL" id="QKTW01000016">
    <property type="protein sequence ID" value="PZF72988.1"/>
    <property type="molecule type" value="Genomic_DNA"/>
</dbReference>
<gene>
    <name evidence="3" type="ORF">DN068_11300</name>
</gene>
<evidence type="ECO:0000259" key="2">
    <source>
        <dbReference type="Pfam" id="PF13568"/>
    </source>
</evidence>
<feature type="domain" description="Outer membrane protein beta-barrel" evidence="2">
    <location>
        <begin position="44"/>
        <end position="209"/>
    </location>
</feature>
<accession>A0A2W2AZ87</accession>
<dbReference type="Pfam" id="PF13568">
    <property type="entry name" value="OMP_b-brl_2"/>
    <property type="match status" value="1"/>
</dbReference>
<feature type="chain" id="PRO_5015873037" description="Outer membrane protein beta-barrel domain-containing protein" evidence="1">
    <location>
        <begin position="21"/>
        <end position="237"/>
    </location>
</feature>
<dbReference type="RefSeq" id="WP_110999020.1">
    <property type="nucleotide sequence ID" value="NZ_QKTW01000016.1"/>
</dbReference>
<keyword evidence="1" id="KW-0732">Signal</keyword>
<organism evidence="3 4">
    <name type="scientific">Taibaiella soli</name>
    <dbReference type="NCBI Taxonomy" id="1649169"/>
    <lineage>
        <taxon>Bacteria</taxon>
        <taxon>Pseudomonadati</taxon>
        <taxon>Bacteroidota</taxon>
        <taxon>Chitinophagia</taxon>
        <taxon>Chitinophagales</taxon>
        <taxon>Chitinophagaceae</taxon>
        <taxon>Taibaiella</taxon>
    </lineage>
</organism>